<dbReference type="InterPro" id="IPR019826">
    <property type="entry name" value="Carboxylesterase_B_AS"/>
</dbReference>
<dbReference type="GO" id="GO:0004061">
    <property type="term" value="F:arylformamidase activity"/>
    <property type="evidence" value="ECO:0007669"/>
    <property type="project" value="TreeGrafter"/>
</dbReference>
<dbReference type="PANTHER" id="PTHR48081:SF33">
    <property type="entry name" value="KYNURENINE FORMAMIDASE"/>
    <property type="match status" value="1"/>
</dbReference>
<sequence>MHKFGGDAQKVSLLGHSAGAHLCAMALLHRAAQHHQRSQREEQDRRMPSQFIGMAGVYDIAQHYEYEDGRGVAKLSTMARAMGGHERFAHLSPSTILAEACYTQLRRHDERSSEELTSKLHALHGEKLSLRMGLNHHHDEPLPPTTPANDKASLEGLLDFKADDAAMLPPMVLASGFRDTVVPWYESSEFCIRLKDIGVKAKKLMYKDANHGTFVTGWRRIPRHNSATDHSDLPEACQDVLTLVTNPCIPLSFPKSAFATAVSHSFDFEDLRAEEATESHNA</sequence>
<proteinExistence type="predicted"/>
<evidence type="ECO:0008006" key="3">
    <source>
        <dbReference type="Google" id="ProtNLM"/>
    </source>
</evidence>
<evidence type="ECO:0000256" key="1">
    <source>
        <dbReference type="ARBA" id="ARBA00022801"/>
    </source>
</evidence>
<dbReference type="PANTHER" id="PTHR48081">
    <property type="entry name" value="AB HYDROLASE SUPERFAMILY PROTEIN C4A8.06C"/>
    <property type="match status" value="1"/>
</dbReference>
<name>A0A7S1SX58_9CHLO</name>
<dbReference type="Gene3D" id="3.40.50.1820">
    <property type="entry name" value="alpha/beta hydrolase"/>
    <property type="match status" value="1"/>
</dbReference>
<accession>A0A7S1SX58</accession>
<dbReference type="SUPFAM" id="SSF53474">
    <property type="entry name" value="alpha/beta-Hydrolases"/>
    <property type="match status" value="1"/>
</dbReference>
<protein>
    <recommendedName>
        <fullName evidence="3">Carboxylic ester hydrolase</fullName>
    </recommendedName>
</protein>
<organism evidence="2">
    <name type="scientific">Tetraselmis chuii</name>
    <dbReference type="NCBI Taxonomy" id="63592"/>
    <lineage>
        <taxon>Eukaryota</taxon>
        <taxon>Viridiplantae</taxon>
        <taxon>Chlorophyta</taxon>
        <taxon>core chlorophytes</taxon>
        <taxon>Chlorodendrophyceae</taxon>
        <taxon>Chlorodendrales</taxon>
        <taxon>Chlorodendraceae</taxon>
        <taxon>Tetraselmis</taxon>
    </lineage>
</organism>
<dbReference type="EMBL" id="HBGG01026620">
    <property type="protein sequence ID" value="CAD9211504.1"/>
    <property type="molecule type" value="Transcribed_RNA"/>
</dbReference>
<keyword evidence="1" id="KW-0378">Hydrolase</keyword>
<dbReference type="PROSITE" id="PS00122">
    <property type="entry name" value="CARBOXYLESTERASE_B_1"/>
    <property type="match status" value="1"/>
</dbReference>
<evidence type="ECO:0000313" key="2">
    <source>
        <dbReference type="EMBL" id="CAD9211504.1"/>
    </source>
</evidence>
<dbReference type="AlphaFoldDB" id="A0A7S1SX58"/>
<gene>
    <name evidence="2" type="ORF">TCHU04912_LOCUS13743</name>
</gene>
<reference evidence="2" key="1">
    <citation type="submission" date="2021-01" db="EMBL/GenBank/DDBJ databases">
        <authorList>
            <person name="Corre E."/>
            <person name="Pelletier E."/>
            <person name="Niang G."/>
            <person name="Scheremetjew M."/>
            <person name="Finn R."/>
            <person name="Kale V."/>
            <person name="Holt S."/>
            <person name="Cochrane G."/>
            <person name="Meng A."/>
            <person name="Brown T."/>
            <person name="Cohen L."/>
        </authorList>
    </citation>
    <scope>NUCLEOTIDE SEQUENCE</scope>
    <source>
        <strain evidence="2">PLY429</strain>
    </source>
</reference>
<dbReference type="InterPro" id="IPR050300">
    <property type="entry name" value="GDXG_lipolytic_enzyme"/>
</dbReference>
<dbReference type="InterPro" id="IPR029058">
    <property type="entry name" value="AB_hydrolase_fold"/>
</dbReference>